<accession>A0A1Y4DF39</accession>
<evidence type="ECO:0000313" key="2">
    <source>
        <dbReference type="EMBL" id="OUO57545.1"/>
    </source>
</evidence>
<keyword evidence="3" id="KW-1185">Reference proteome</keyword>
<dbReference type="RefSeq" id="WP_087287069.1">
    <property type="nucleotide sequence ID" value="NZ_NFJD01000001.1"/>
</dbReference>
<dbReference type="AlphaFoldDB" id="A0A1Y4DF39"/>
<organism evidence="2 3">
    <name type="scientific">Candidatus Avelusimicrobium gallicola</name>
    <dbReference type="NCBI Taxonomy" id="2562704"/>
    <lineage>
        <taxon>Bacteria</taxon>
        <taxon>Pseudomonadati</taxon>
        <taxon>Elusimicrobiota</taxon>
        <taxon>Elusimicrobia</taxon>
        <taxon>Elusimicrobiales</taxon>
        <taxon>Elusimicrobiaceae</taxon>
        <taxon>Candidatus Avelusimicrobium</taxon>
    </lineage>
</organism>
<gene>
    <name evidence="2" type="ORF">B5F75_01870</name>
</gene>
<proteinExistence type="predicted"/>
<dbReference type="Proteomes" id="UP000196368">
    <property type="component" value="Unassembled WGS sequence"/>
</dbReference>
<feature type="transmembrane region" description="Helical" evidence="1">
    <location>
        <begin position="7"/>
        <end position="28"/>
    </location>
</feature>
<reference evidence="3" key="1">
    <citation type="submission" date="2017-04" db="EMBL/GenBank/DDBJ databases">
        <title>Function of individual gut microbiota members based on whole genome sequencing of pure cultures obtained from chicken caecum.</title>
        <authorList>
            <person name="Medvecky M."/>
            <person name="Cejkova D."/>
            <person name="Polansky O."/>
            <person name="Karasova D."/>
            <person name="Kubasova T."/>
            <person name="Cizek A."/>
            <person name="Rychlik I."/>
        </authorList>
    </citation>
    <scope>NUCLEOTIDE SEQUENCE [LARGE SCALE GENOMIC DNA]</scope>
    <source>
        <strain evidence="3">An273</strain>
    </source>
</reference>
<keyword evidence="1" id="KW-1133">Transmembrane helix</keyword>
<dbReference type="EMBL" id="NFJD01000001">
    <property type="protein sequence ID" value="OUO57545.1"/>
    <property type="molecule type" value="Genomic_DNA"/>
</dbReference>
<evidence type="ECO:0000313" key="3">
    <source>
        <dbReference type="Proteomes" id="UP000196368"/>
    </source>
</evidence>
<sequence>MNKIFGYLLICAGLLLIFFSLVGMYKVFVNGNAVVPVMQLADLQLNTTYGPVQIPMKSIGTLVNLGLFAVFMVFVLSAGGTIAGIGNGLLKTERIYEALLENPSAPAQPEARKKL</sequence>
<comment type="caution">
    <text evidence="2">The sequence shown here is derived from an EMBL/GenBank/DDBJ whole genome shotgun (WGS) entry which is preliminary data.</text>
</comment>
<keyword evidence="1" id="KW-0812">Transmembrane</keyword>
<protein>
    <submittedName>
        <fullName evidence="2">Uncharacterized protein</fullName>
    </submittedName>
</protein>
<feature type="transmembrane region" description="Helical" evidence="1">
    <location>
        <begin position="65"/>
        <end position="90"/>
    </location>
</feature>
<keyword evidence="1" id="KW-0472">Membrane</keyword>
<evidence type="ECO:0000256" key="1">
    <source>
        <dbReference type="SAM" id="Phobius"/>
    </source>
</evidence>
<name>A0A1Y4DF39_9BACT</name>